<keyword evidence="4" id="KW-0472">Membrane</keyword>
<dbReference type="InterPro" id="IPR010827">
    <property type="entry name" value="BamA/TamA_POTRA"/>
</dbReference>
<sequence>MERRSTLERQSDIGRAPGALAVACMLSSALLVLPAGPARAADVTLVDVSGHESVSTREVLAVLGLAEGSVFDEAAIDAGADSLLSLYVGLGRPFATVSASWDSTAAGVEVTVSVDEGPEVTLSSLEYVSAGGPVPDEFMRRMESRPGGHLTRRSLSADTEALLRRYADDGRPFAEIVLPRFVELSDEGLLSGGIEVREGLSTWFGDVVVAGNDVTREQVIAREAGIERGETFSETVLSGVRPRLERLAFLSSVEEPVVAVDPQSGEATVGVVVTEGTSNRVSGVVGFSGGPGAADELTGLVDIELANIAGTGRYASAGWRRIRENQTEISFSYTEPWLLGAPVDVGVAGSQSVRDTFYTTTEGDLLVTARVGSRVRLTWSVGAARYVPGSILESTTTSARTAFAAAYDGTDAPWNPTSGTRLGARIGYSAKDGASSGRTERSGTVSATAEGFLSAGERQVVALLAHAEALASSEDEVPYHELLVLGGARSLRGYREEQFRGTRVAMGSVEYRYLLGRRSRAIAFVDAGYWYRGGSNVAKDTNLGYGIGLRGDTRLGTISIDYGLGEGDNLLDGKLHAGLVREF</sequence>
<evidence type="ECO:0000256" key="1">
    <source>
        <dbReference type="ARBA" id="ARBA00004370"/>
    </source>
</evidence>
<keyword evidence="3" id="KW-0812">Transmembrane</keyword>
<dbReference type="GO" id="GO:0019867">
    <property type="term" value="C:outer membrane"/>
    <property type="evidence" value="ECO:0007669"/>
    <property type="project" value="InterPro"/>
</dbReference>
<dbReference type="AlphaFoldDB" id="Q2Z0D5"/>
<dbReference type="Gene3D" id="3.10.20.310">
    <property type="entry name" value="membrane protein fhac"/>
    <property type="match status" value="2"/>
</dbReference>
<accession>Q2Z0D5</accession>
<organism evidence="7">
    <name type="scientific">uncultured Latescibacterota bacterium</name>
    <dbReference type="NCBI Taxonomy" id="199737"/>
    <lineage>
        <taxon>Bacteria</taxon>
        <taxon>Pseudomonadati</taxon>
        <taxon>Candidatus Latescibacterota</taxon>
        <taxon>environmental samples</taxon>
    </lineage>
</organism>
<protein>
    <recommendedName>
        <fullName evidence="8">POTRA domain-containing protein</fullName>
    </recommendedName>
</protein>
<dbReference type="Pfam" id="PF07244">
    <property type="entry name" value="POTRA"/>
    <property type="match status" value="2"/>
</dbReference>
<dbReference type="EMBL" id="AJ937760">
    <property type="protein sequence ID" value="CAI78465.1"/>
    <property type="molecule type" value="Genomic_DNA"/>
</dbReference>
<dbReference type="PANTHER" id="PTHR12815">
    <property type="entry name" value="SORTING AND ASSEMBLY MACHINERY SAMM50 PROTEIN FAMILY MEMBER"/>
    <property type="match status" value="1"/>
</dbReference>
<dbReference type="PANTHER" id="PTHR12815:SF18">
    <property type="entry name" value="SORTING AND ASSEMBLY MACHINERY COMPONENT 50 HOMOLOG"/>
    <property type="match status" value="1"/>
</dbReference>
<evidence type="ECO:0008006" key="8">
    <source>
        <dbReference type="Google" id="ProtNLM"/>
    </source>
</evidence>
<comment type="subcellular location">
    <subcellularLocation>
        <location evidence="1">Membrane</location>
    </subcellularLocation>
</comment>
<dbReference type="Pfam" id="PF01103">
    <property type="entry name" value="Omp85"/>
    <property type="match status" value="1"/>
</dbReference>
<evidence type="ECO:0000259" key="6">
    <source>
        <dbReference type="Pfam" id="PF07244"/>
    </source>
</evidence>
<keyword evidence="2" id="KW-1134">Transmembrane beta strand</keyword>
<evidence type="ECO:0000313" key="7">
    <source>
        <dbReference type="EMBL" id="CAI78465.1"/>
    </source>
</evidence>
<evidence type="ECO:0000256" key="2">
    <source>
        <dbReference type="ARBA" id="ARBA00022452"/>
    </source>
</evidence>
<dbReference type="InterPro" id="IPR039910">
    <property type="entry name" value="D15-like"/>
</dbReference>
<name>Q2Z0D5_9BACT</name>
<feature type="domain" description="Bacterial surface antigen (D15)" evidence="5">
    <location>
        <begin position="307"/>
        <end position="564"/>
    </location>
</feature>
<proteinExistence type="predicted"/>
<dbReference type="Gene3D" id="2.40.160.50">
    <property type="entry name" value="membrane protein fhac: a member of the omp85/tpsb transporter family"/>
    <property type="match status" value="1"/>
</dbReference>
<dbReference type="InterPro" id="IPR000184">
    <property type="entry name" value="Bac_surfAg_D15"/>
</dbReference>
<evidence type="ECO:0000256" key="4">
    <source>
        <dbReference type="ARBA" id="ARBA00023136"/>
    </source>
</evidence>
<evidence type="ECO:0000256" key="3">
    <source>
        <dbReference type="ARBA" id="ARBA00022692"/>
    </source>
</evidence>
<evidence type="ECO:0000259" key="5">
    <source>
        <dbReference type="Pfam" id="PF01103"/>
    </source>
</evidence>
<reference evidence="7" key="1">
    <citation type="journal article" date="2005" name="Environ. Microbiol.">
        <title>Lateral gene transfer and phylogenetic assignment of environmental fosmid clones.</title>
        <authorList>
            <person name="Nesbo C.L."/>
            <person name="Boucher Y."/>
            <person name="Dlutek M."/>
            <person name="Doolittle F.W."/>
        </authorList>
    </citation>
    <scope>NUCLEOTIDE SEQUENCE</scope>
</reference>
<feature type="domain" description="POTRA" evidence="6">
    <location>
        <begin position="44"/>
        <end position="117"/>
    </location>
</feature>
<feature type="domain" description="POTRA" evidence="6">
    <location>
        <begin position="204"/>
        <end position="276"/>
    </location>
</feature>